<feature type="signal peptide" evidence="1">
    <location>
        <begin position="1"/>
        <end position="25"/>
    </location>
</feature>
<evidence type="ECO:0000313" key="2">
    <source>
        <dbReference type="EMBL" id="RDD81506.1"/>
    </source>
</evidence>
<comment type="caution">
    <text evidence="2">The sequence shown here is derived from an EMBL/GenBank/DDBJ whole genome shotgun (WGS) entry which is preliminary data.</text>
</comment>
<proteinExistence type="predicted"/>
<feature type="chain" id="PRO_5016845590" description="MBL fold metallo-hydrolase" evidence="1">
    <location>
        <begin position="26"/>
        <end position="529"/>
    </location>
</feature>
<dbReference type="OrthoDB" id="108144at2"/>
<keyword evidence="3" id="KW-1185">Reference proteome</keyword>
<evidence type="ECO:0000256" key="1">
    <source>
        <dbReference type="SAM" id="SignalP"/>
    </source>
</evidence>
<dbReference type="SUPFAM" id="SSF56281">
    <property type="entry name" value="Metallo-hydrolase/oxidoreductase"/>
    <property type="match status" value="1"/>
</dbReference>
<protein>
    <recommendedName>
        <fullName evidence="4">MBL fold metallo-hydrolase</fullName>
    </recommendedName>
</protein>
<keyword evidence="1" id="KW-0732">Signal</keyword>
<name>A0A369ULP3_9GAMM</name>
<reference evidence="2 3" key="1">
    <citation type="submission" date="2018-07" db="EMBL/GenBank/DDBJ databases">
        <title>Dyella tabacisoli L4-6T, whole genome shotgun sequence.</title>
        <authorList>
            <person name="Zhou X.-K."/>
            <person name="Li W.-J."/>
            <person name="Duan Y.-Q."/>
        </authorList>
    </citation>
    <scope>NUCLEOTIDE SEQUENCE [LARGE SCALE GENOMIC DNA]</scope>
    <source>
        <strain evidence="2 3">L4-6</strain>
    </source>
</reference>
<evidence type="ECO:0000313" key="3">
    <source>
        <dbReference type="Proteomes" id="UP000253782"/>
    </source>
</evidence>
<dbReference type="InterPro" id="IPR036866">
    <property type="entry name" value="RibonucZ/Hydroxyglut_hydro"/>
</dbReference>
<gene>
    <name evidence="2" type="ORF">DVJ77_10005</name>
</gene>
<evidence type="ECO:0008006" key="4">
    <source>
        <dbReference type="Google" id="ProtNLM"/>
    </source>
</evidence>
<dbReference type="RefSeq" id="WP_114845377.1">
    <property type="nucleotide sequence ID" value="NZ_JBHSPE010000005.1"/>
</dbReference>
<organism evidence="2 3">
    <name type="scientific">Dyella tabacisoli</name>
    <dbReference type="NCBI Taxonomy" id="2282381"/>
    <lineage>
        <taxon>Bacteria</taxon>
        <taxon>Pseudomonadati</taxon>
        <taxon>Pseudomonadota</taxon>
        <taxon>Gammaproteobacteria</taxon>
        <taxon>Lysobacterales</taxon>
        <taxon>Rhodanobacteraceae</taxon>
        <taxon>Dyella</taxon>
    </lineage>
</organism>
<dbReference type="Proteomes" id="UP000253782">
    <property type="component" value="Unassembled WGS sequence"/>
</dbReference>
<sequence length="529" mass="57269">MRFPVLIPLAFAVAGNLSCSTQSHAADASARAWVAQALKTMGQRHDLHQVAALRAQTISAVWDTVEFDHADAPFVFEGAAQASVIDDLHGGRRLTDETQLGAGAAPSSLHTRTLLTPTEERTDRVMAGRPPATTRYEAPPAWNTDEPIAVLLLAEQASDLMREADVSPHGIEQHVVSFHRGRYPVRVFLDTVTGLPSAIDTTRELRRANSVDIAYNAMGDVVDHVELMNYALFDGVRYPVQSDLFRNGVHLRTTIRNELHMDATLDAKAFALPETSVTLSHASVDDIALGQAVGLAPDPKAPIAEIAPGIVQIPGSWFSTIVRQDDGLVIIDAPISTGYSRKVLDEAAQRFPGMPVKALITSTAFYWHVAGVREYAARGIPIYARDRNVSVIRAMLNASRTLTPDELALHPVAPIIRPVSKATAIGHGRNAIVLYPVREGEQPMQMSWIADAHLLHTAEMVMPLGPNGTLIQPESLLELQHSVEASPIATHGLHMIGMHMRPTAWDVLLQALKDAGVNGVEGIERAGPA</sequence>
<dbReference type="EMBL" id="QQAH01000009">
    <property type="protein sequence ID" value="RDD81506.1"/>
    <property type="molecule type" value="Genomic_DNA"/>
</dbReference>
<dbReference type="AlphaFoldDB" id="A0A369ULP3"/>
<dbReference type="Gene3D" id="3.60.15.10">
    <property type="entry name" value="Ribonuclease Z/Hydroxyacylglutathione hydrolase-like"/>
    <property type="match status" value="1"/>
</dbReference>
<accession>A0A369ULP3</accession>